<organism evidence="1">
    <name type="scientific">hydrocarbon metagenome</name>
    <dbReference type="NCBI Taxonomy" id="938273"/>
    <lineage>
        <taxon>unclassified sequences</taxon>
        <taxon>metagenomes</taxon>
        <taxon>ecological metagenomes</taxon>
    </lineage>
</organism>
<dbReference type="SUPFAM" id="SSF53807">
    <property type="entry name" value="Helical backbone' metal receptor"/>
    <property type="match status" value="1"/>
</dbReference>
<dbReference type="EMBL" id="LNQE01001156">
    <property type="protein sequence ID" value="KUG20681.1"/>
    <property type="molecule type" value="Genomic_DNA"/>
</dbReference>
<evidence type="ECO:0000313" key="1">
    <source>
        <dbReference type="EMBL" id="KUG20681.1"/>
    </source>
</evidence>
<proteinExistence type="predicted"/>
<reference evidence="1" key="1">
    <citation type="journal article" date="2015" name="Proc. Natl. Acad. Sci. U.S.A.">
        <title>Networks of energetic and metabolic interactions define dynamics in microbial communities.</title>
        <authorList>
            <person name="Embree M."/>
            <person name="Liu J.K."/>
            <person name="Al-Bassam M.M."/>
            <person name="Zengler K."/>
        </authorList>
    </citation>
    <scope>NUCLEOTIDE SEQUENCE</scope>
</reference>
<gene>
    <name evidence="1" type="ORF">ASZ90_009583</name>
</gene>
<dbReference type="AlphaFoldDB" id="A0A0W8FIL1"/>
<sequence>MGEDFRRRFGTPWIDSFPVGLAGTLRFLKDAAALCGVESEAAVQAEAAHQEEMLSRFADLAGTAVRFDRLHPLLREDATAARVIEEITEALDLRITEAGTWLPAPYPAPVGTAGVRRMLYRWRKAIRTGR</sequence>
<accession>A0A0W8FIL1</accession>
<dbReference type="Gene3D" id="3.40.50.1980">
    <property type="entry name" value="Nitrogenase molybdenum iron protein domain"/>
    <property type="match status" value="1"/>
</dbReference>
<name>A0A0W8FIL1_9ZZZZ</name>
<comment type="caution">
    <text evidence="1">The sequence shown here is derived from an EMBL/GenBank/DDBJ whole genome shotgun (WGS) entry which is preliminary data.</text>
</comment>
<protein>
    <submittedName>
        <fullName evidence="1">Nitrogenase femo-cofactor scaffold and assembly protein nife</fullName>
    </submittedName>
</protein>